<dbReference type="RefSeq" id="XP_025596265.1">
    <property type="nucleotide sequence ID" value="XM_025743089.1"/>
</dbReference>
<dbReference type="GeneID" id="37270633"/>
<feature type="region of interest" description="Disordered" evidence="3">
    <location>
        <begin position="1198"/>
        <end position="1223"/>
    </location>
</feature>
<dbReference type="InterPro" id="IPR040096">
    <property type="entry name" value="Ric1"/>
</dbReference>
<dbReference type="Gene3D" id="2.130.10.10">
    <property type="entry name" value="YVTN repeat-like/Quinoprotein amine dehydrogenase"/>
    <property type="match status" value="1"/>
</dbReference>
<dbReference type="GO" id="GO:0034066">
    <property type="term" value="C:Ric1-Rgp1 guanyl-nucleotide exchange factor complex"/>
    <property type="evidence" value="ECO:0007669"/>
    <property type="project" value="InterPro"/>
</dbReference>
<dbReference type="GO" id="GO:0042147">
    <property type="term" value="P:retrograde transport, endosome to Golgi"/>
    <property type="evidence" value="ECO:0007669"/>
    <property type="project" value="TreeGrafter"/>
</dbReference>
<dbReference type="AlphaFoldDB" id="A0A316Z3N0"/>
<dbReference type="GO" id="GO:0000139">
    <property type="term" value="C:Golgi membrane"/>
    <property type="evidence" value="ECO:0007669"/>
    <property type="project" value="TreeGrafter"/>
</dbReference>
<feature type="domain" description="RIC1 C-terminal alpha solenoid region" evidence="4">
    <location>
        <begin position="866"/>
        <end position="1098"/>
    </location>
</feature>
<keyword evidence="2" id="KW-0472">Membrane</keyword>
<proteinExistence type="predicted"/>
<evidence type="ECO:0000259" key="4">
    <source>
        <dbReference type="Pfam" id="PF07064"/>
    </source>
</evidence>
<name>A0A316Z3N0_9BASI</name>
<dbReference type="InterPro" id="IPR015943">
    <property type="entry name" value="WD40/YVTN_repeat-like_dom_sf"/>
</dbReference>
<dbReference type="PANTHER" id="PTHR22746">
    <property type="entry name" value="RAB6A-GEF COMPLEX PARTNER PROTEIN 1"/>
    <property type="match status" value="1"/>
</dbReference>
<comment type="subcellular location">
    <subcellularLocation>
        <location evidence="1">Membrane</location>
    </subcellularLocation>
</comment>
<organism evidence="5 6">
    <name type="scientific">Tilletiopsis washingtonensis</name>
    <dbReference type="NCBI Taxonomy" id="58919"/>
    <lineage>
        <taxon>Eukaryota</taxon>
        <taxon>Fungi</taxon>
        <taxon>Dikarya</taxon>
        <taxon>Basidiomycota</taxon>
        <taxon>Ustilaginomycotina</taxon>
        <taxon>Exobasidiomycetes</taxon>
        <taxon>Entylomatales</taxon>
        <taxon>Entylomatales incertae sedis</taxon>
        <taxon>Tilletiopsis</taxon>
    </lineage>
</organism>
<dbReference type="EMBL" id="KZ819301">
    <property type="protein sequence ID" value="PWN95986.1"/>
    <property type="molecule type" value="Genomic_DNA"/>
</dbReference>
<evidence type="ECO:0000256" key="1">
    <source>
        <dbReference type="ARBA" id="ARBA00004370"/>
    </source>
</evidence>
<protein>
    <submittedName>
        <fullName evidence="5">RIC1-domain-containing protein</fullName>
    </submittedName>
</protein>
<dbReference type="SUPFAM" id="SSF82171">
    <property type="entry name" value="DPP6 N-terminal domain-like"/>
    <property type="match status" value="1"/>
</dbReference>
<accession>A0A316Z3N0</accession>
<feature type="region of interest" description="Disordered" evidence="3">
    <location>
        <begin position="299"/>
        <end position="320"/>
    </location>
</feature>
<evidence type="ECO:0000256" key="3">
    <source>
        <dbReference type="SAM" id="MobiDB-lite"/>
    </source>
</evidence>
<dbReference type="GO" id="GO:0006886">
    <property type="term" value="P:intracellular protein transport"/>
    <property type="evidence" value="ECO:0007669"/>
    <property type="project" value="InterPro"/>
</dbReference>
<reference evidence="5 6" key="1">
    <citation type="journal article" date="2018" name="Mol. Biol. Evol.">
        <title>Broad Genomic Sampling Reveals a Smut Pathogenic Ancestry of the Fungal Clade Ustilaginomycotina.</title>
        <authorList>
            <person name="Kijpornyongpan T."/>
            <person name="Mondo S.J."/>
            <person name="Barry K."/>
            <person name="Sandor L."/>
            <person name="Lee J."/>
            <person name="Lipzen A."/>
            <person name="Pangilinan J."/>
            <person name="LaButti K."/>
            <person name="Hainaut M."/>
            <person name="Henrissat B."/>
            <person name="Grigoriev I.V."/>
            <person name="Spatafora J.W."/>
            <person name="Aime M.C."/>
        </authorList>
    </citation>
    <scope>NUCLEOTIDE SEQUENCE [LARGE SCALE GENOMIC DNA]</scope>
    <source>
        <strain evidence="5 6">MCA 4186</strain>
    </source>
</reference>
<keyword evidence="6" id="KW-1185">Reference proteome</keyword>
<evidence type="ECO:0000256" key="2">
    <source>
        <dbReference type="ARBA" id="ARBA00023136"/>
    </source>
</evidence>
<dbReference type="PANTHER" id="PTHR22746:SF10">
    <property type="entry name" value="GUANINE NUCLEOTIDE EXCHANGE FACTOR SUBUNIT RIC1"/>
    <property type="match status" value="1"/>
</dbReference>
<feature type="compositionally biased region" description="Low complexity" evidence="3">
    <location>
        <begin position="1107"/>
        <end position="1123"/>
    </location>
</feature>
<dbReference type="InterPro" id="IPR009771">
    <property type="entry name" value="RIC1_C"/>
</dbReference>
<dbReference type="OrthoDB" id="67540at2759"/>
<feature type="region of interest" description="Disordered" evidence="3">
    <location>
        <begin position="1237"/>
        <end position="1259"/>
    </location>
</feature>
<dbReference type="GO" id="GO:0005829">
    <property type="term" value="C:cytosol"/>
    <property type="evidence" value="ECO:0007669"/>
    <property type="project" value="TreeGrafter"/>
</dbReference>
<gene>
    <name evidence="5" type="ORF">FA09DRAFT_331591</name>
</gene>
<evidence type="ECO:0000313" key="6">
    <source>
        <dbReference type="Proteomes" id="UP000245946"/>
    </source>
</evidence>
<sequence length="1259" mass="135958">MYWPTGVAKRLHLTPGLGVPDAAHAAAADGAAPPPAAEPLLALAALPDRRRFATLTRSVLSVWSTRPPRQLAALRRTPRSAEQYGENVALAWRADGHAVCVVTSTSYLLLFLVAPLPSPHSYVPASGSGSRATSGEPYAPNLPTLRASFAAAAGEHGAELRGGVEGREEGVEIVFRLVLRVDAGVGSVSSSATHLLLGTVSPPAMQCIPWPPDDPEEAPPEGPAGQPRTSILARLDWLVRPPADGQQAEVPHIVSQCSAHAPDCYFWLAFDGRAYQSTVTFDTRASIWRGRCFHGAPRRRRASHASRHSGGPGDSPLKVDDAAFDAHNRGLTEATDTDELDEPPIPGMLPDDLRGTALGINPVFSLAAVGLASGRIAVYTYAAGRSRPSHTLDLREALRSTASYLRTGEVKAVAWSDDGYALAVAWERGWSVWSTYGKLMCSSLTEGWDLASPGFSDLFMHGAAAAFWVPGNTELFLLHIPADDAVSTDQQLFAISFAKSAVAGQHSPDNTRYAFVQLDDAVLVYRGSDQPDMSVINPESDVWHHIKIPQPYIAANWPIRYACISADGRLIAVAGRRGLAHFSSLSGRWKCFASRSEEQSFAVRGGLQWYQHVLIAACSSGGRPELRLYSRDAELDERNVLHREELPSPVVLTSLFDNSLLVYTQDNTLYHFLIDTTIDAIRLNLCGSITFEGVVAEPGRVRGMSWMIPPTHQQLGDPMDDLTVATVIFLTDGKLVLLRPRKAGEDLEEVAYDMQILGDHIEYFWTHLSGIGTLENSLWGYDGQGIKLWLDALTIERAERLDEEEDEDAPEYKTIEESVSMPLDFYPLCVLIEKGIVIGVDPEVSLRRTLDFAIFRSSTNTHLFLQHVLRCYLERELLTEAVLFASHYQSLVYFAHALEILLHAVLEDEADALLDAGDESMADASNGDLPSSSSANTLLLHGDSTGMTPSGSQGSASLQQLADGSFASNGDITTNGAAKPMLPLVVAFLDHFDDALDVVVGCARKTEVVRWSYLFDAVGEPRELFERCIASGHLKTAGSYLLVLHNLEPLEESTAQAVRLLKLAAEEENWSLCRDLLRFTRSIDEDGSALRHALHETGLLQDASLAPTPSLGRSGRSSPRPSGLAPPAPPPTLARSTSAPTVLDTSLIEEEEPLSPTIPQVALPHPGLQRAVSLFGTPASGPPVPQVSVNGRVMPSAPSRRISTGSPGAGRIFPRSPSAGLGMSLSRVGLRSTERLWESGASAARPRGMQAPLPPAPPE</sequence>
<dbReference type="Proteomes" id="UP000245946">
    <property type="component" value="Unassembled WGS sequence"/>
</dbReference>
<dbReference type="Pfam" id="PF25440">
    <property type="entry name" value="Beta-prop_RIC1_2nd"/>
    <property type="match status" value="1"/>
</dbReference>
<dbReference type="Pfam" id="PF07064">
    <property type="entry name" value="RIC1"/>
    <property type="match status" value="1"/>
</dbReference>
<evidence type="ECO:0000313" key="5">
    <source>
        <dbReference type="EMBL" id="PWN95986.1"/>
    </source>
</evidence>
<dbReference type="STRING" id="58919.A0A316Z3N0"/>
<feature type="region of interest" description="Disordered" evidence="3">
    <location>
        <begin position="1101"/>
        <end position="1139"/>
    </location>
</feature>